<organism evidence="2 3">
    <name type="scientific">Candidatus Marsarchaeota G2 archaeon ECH_B_SAG-M15</name>
    <dbReference type="NCBI Taxonomy" id="1978162"/>
    <lineage>
        <taxon>Archaea</taxon>
        <taxon>Candidatus Marsarchaeota</taxon>
        <taxon>Candidatus Marsarchaeota group 2</taxon>
    </lineage>
</organism>
<evidence type="ECO:0000313" key="2">
    <source>
        <dbReference type="EMBL" id="PSN89817.1"/>
    </source>
</evidence>
<keyword evidence="1" id="KW-0472">Membrane</keyword>
<name>A0A2R6ATW9_9ARCH</name>
<evidence type="ECO:0000313" key="3">
    <source>
        <dbReference type="Proteomes" id="UP000240490"/>
    </source>
</evidence>
<dbReference type="Proteomes" id="UP000240490">
    <property type="component" value="Unassembled WGS sequence"/>
</dbReference>
<gene>
    <name evidence="2" type="ORF">B9Q08_06140</name>
</gene>
<comment type="caution">
    <text evidence="2">The sequence shown here is derived from an EMBL/GenBank/DDBJ whole genome shotgun (WGS) entry which is preliminary data.</text>
</comment>
<dbReference type="AlphaFoldDB" id="A0A2R6ATW9"/>
<sequence>MFVVGLRLRVCRLLGFAVRFIYCWLPTILPTLFTLGAALTLMVYTPLPQHFCRTGQGYIPTTTQGGCNAMLALFDRFSYIHTGTQSVSGYITGFEGVRSASSTNALTFVTGGGVEPSPLFINDAIRRLVQVLFTLSIVWPRLLEPEKVLGGAPHGVCVGG</sequence>
<reference evidence="2 3" key="1">
    <citation type="submission" date="2017-04" db="EMBL/GenBank/DDBJ databases">
        <title>Novel microbial lineages endemic to geothermal iron-oxide mats fill important gaps in the evolutionary history of Archaea.</title>
        <authorList>
            <person name="Jay Z.J."/>
            <person name="Beam J.P."/>
            <person name="Dlakic M."/>
            <person name="Rusch D.B."/>
            <person name="Kozubal M.A."/>
            <person name="Inskeep W.P."/>
        </authorList>
    </citation>
    <scope>NUCLEOTIDE SEQUENCE [LARGE SCALE GENOMIC DNA]</scope>
    <source>
        <strain evidence="2">ECH_B_SAG-M15</strain>
    </source>
</reference>
<evidence type="ECO:0000256" key="1">
    <source>
        <dbReference type="SAM" id="Phobius"/>
    </source>
</evidence>
<dbReference type="EMBL" id="NEXJ01000107">
    <property type="protein sequence ID" value="PSN89817.1"/>
    <property type="molecule type" value="Genomic_DNA"/>
</dbReference>
<feature type="transmembrane region" description="Helical" evidence="1">
    <location>
        <begin position="21"/>
        <end position="44"/>
    </location>
</feature>
<proteinExistence type="predicted"/>
<keyword evidence="1" id="KW-1133">Transmembrane helix</keyword>
<protein>
    <submittedName>
        <fullName evidence="2">Uncharacterized protein</fullName>
    </submittedName>
</protein>
<keyword evidence="1" id="KW-0812">Transmembrane</keyword>
<accession>A0A2R6ATW9</accession>